<dbReference type="CDD" id="cd03468">
    <property type="entry name" value="PolY_like"/>
    <property type="match status" value="1"/>
</dbReference>
<keyword evidence="1" id="KW-0227">DNA damage</keyword>
<keyword evidence="4" id="KW-1185">Reference proteome</keyword>
<evidence type="ECO:0000313" key="4">
    <source>
        <dbReference type="Proteomes" id="UP000037660"/>
    </source>
</evidence>
<dbReference type="SUPFAM" id="SSF56672">
    <property type="entry name" value="DNA/RNA polymerases"/>
    <property type="match status" value="1"/>
</dbReference>
<reference evidence="4" key="1">
    <citation type="submission" date="2015-07" db="EMBL/GenBank/DDBJ databases">
        <title>Discovery of a poly(ethylene terephthalate assimilation.</title>
        <authorList>
            <person name="Yoshida S."/>
            <person name="Hiraga K."/>
            <person name="Takehana T."/>
            <person name="Taniguchi I."/>
            <person name="Yamaji H."/>
            <person name="Maeda Y."/>
            <person name="Toyohara K."/>
            <person name="Miyamoto K."/>
            <person name="Kimura Y."/>
            <person name="Oda K."/>
        </authorList>
    </citation>
    <scope>NUCLEOTIDE SEQUENCE [LARGE SCALE GENOMIC DNA]</scope>
    <source>
        <strain evidence="4">NBRC 110686 / TISTR 2288 / 201-F6</strain>
    </source>
</reference>
<evidence type="ECO:0000313" key="3">
    <source>
        <dbReference type="EMBL" id="GAP35352.1"/>
    </source>
</evidence>
<feature type="region of interest" description="Disordered" evidence="2">
    <location>
        <begin position="36"/>
        <end position="93"/>
    </location>
</feature>
<dbReference type="GO" id="GO:0006281">
    <property type="term" value="P:DNA repair"/>
    <property type="evidence" value="ECO:0007669"/>
    <property type="project" value="TreeGrafter"/>
</dbReference>
<name>A0A0K8NY70_PISS1</name>
<evidence type="ECO:0000256" key="2">
    <source>
        <dbReference type="SAM" id="MobiDB-lite"/>
    </source>
</evidence>
<gene>
    <name evidence="3" type="ORF">ISF6_0958</name>
</gene>
<dbReference type="OrthoDB" id="625722at2"/>
<accession>A0A0K8NY70</accession>
<sequence>MDPPSAPPLMRWIALDLPQLSLETLRSALAAAEAPAGPPHADALARPAAATAPNRPAAATARAWPAAQTASARAAAATAPPGGDPAAGLPPLALTDGHQVLQADAAAQALGVQPGQKRATALALAPRLHLAVADPARDAQALQAVAHAALAFTPMVCVAPPRTVLLEVQSSLRCFGGFEALLARLDDTLRPLGHRVHWASAPTPQGAALLAHEAEGPGPARALHAADLAALRRRLAVAPVWRLGPGREHWEALEGMGLRCIGDLLTLPRSGLARRFGEALLHELDRALGQRPDPRAPLQPPPVFDARLELLARADTTDQVLQGAQRLLAPLLAWARARQGRVQRLRLSMLHERRHRSDWQDQGPTVLDLGLAQPSDDAAHLGGLLRERLAHVQLAAPTLELRLECRDLVHQPAPHPDLFPGPAQAREGWTRLIERLQARLGADQVQRLAYRPDHRPEQASRSVGLADPAPRAAAPGRLATQPVWLLPQPQPLVERERRPWLEGRPLTLVAGPERVEAGWWDGGLAARDYYVAVGADGALVWVYRSRLPPDDPAAPVWFLQGWYG</sequence>
<comment type="caution">
    <text evidence="3">The sequence shown here is derived from an EMBL/GenBank/DDBJ whole genome shotgun (WGS) entry which is preliminary data.</text>
</comment>
<dbReference type="STRING" id="1547922.ISF6_0958"/>
<organism evidence="3 4">
    <name type="scientific">Piscinibacter sakaiensis</name>
    <name type="common">Ideonella sakaiensis</name>
    <dbReference type="NCBI Taxonomy" id="1547922"/>
    <lineage>
        <taxon>Bacteria</taxon>
        <taxon>Pseudomonadati</taxon>
        <taxon>Pseudomonadota</taxon>
        <taxon>Betaproteobacteria</taxon>
        <taxon>Burkholderiales</taxon>
        <taxon>Sphaerotilaceae</taxon>
        <taxon>Piscinibacter</taxon>
    </lineage>
</organism>
<dbReference type="InterPro" id="IPR043502">
    <property type="entry name" value="DNA/RNA_pol_sf"/>
</dbReference>
<evidence type="ECO:0000256" key="1">
    <source>
        <dbReference type="ARBA" id="ARBA00022763"/>
    </source>
</evidence>
<proteinExistence type="predicted"/>
<dbReference type="Proteomes" id="UP000037660">
    <property type="component" value="Unassembled WGS sequence"/>
</dbReference>
<dbReference type="EMBL" id="BBYR01000019">
    <property type="protein sequence ID" value="GAP35352.1"/>
    <property type="molecule type" value="Genomic_DNA"/>
</dbReference>
<dbReference type="RefSeq" id="WP_054019414.1">
    <property type="nucleotide sequence ID" value="NZ_BBYR01000019.1"/>
</dbReference>
<evidence type="ECO:0008006" key="5">
    <source>
        <dbReference type="Google" id="ProtNLM"/>
    </source>
</evidence>
<dbReference type="PANTHER" id="PTHR35369">
    <property type="entry name" value="BLR3025 PROTEIN-RELATED"/>
    <property type="match status" value="1"/>
</dbReference>
<dbReference type="AlphaFoldDB" id="A0A0K8NY70"/>
<protein>
    <recommendedName>
        <fullName evidence="5">DNA polymerase-like protein PA0670</fullName>
    </recommendedName>
</protein>
<dbReference type="PANTHER" id="PTHR35369:SF2">
    <property type="entry name" value="BLR3025 PROTEIN"/>
    <property type="match status" value="1"/>
</dbReference>
<dbReference type="InterPro" id="IPR050356">
    <property type="entry name" value="SulA_CellDiv_inhibitor"/>
</dbReference>
<reference evidence="3 4" key="2">
    <citation type="journal article" date="2016" name="Science">
        <title>A bacterium that degrades and assimilates poly(ethylene terephthalate).</title>
        <authorList>
            <person name="Yoshida S."/>
            <person name="Hiraga K."/>
            <person name="Takehana T."/>
            <person name="Taniguchi I."/>
            <person name="Yamaji H."/>
            <person name="Maeda Y."/>
            <person name="Toyohara K."/>
            <person name="Miyamoto K."/>
            <person name="Kimura Y."/>
            <person name="Oda K."/>
        </authorList>
    </citation>
    <scope>NUCLEOTIDE SEQUENCE [LARGE SCALE GENOMIC DNA]</scope>
    <source>
        <strain evidence="4">NBRC 110686 / TISTR 2288 / 201-F6</strain>
    </source>
</reference>